<name>A0A5B8IDC5_9VIRU</name>
<dbReference type="EMBL" id="MK250085">
    <property type="protein sequence ID" value="QDY51726.1"/>
    <property type="molecule type" value="Genomic_DNA"/>
</dbReference>
<protein>
    <recommendedName>
        <fullName evidence="1">YHYH domain-containing protein</fullName>
    </recommendedName>
</protein>
<proteinExistence type="predicted"/>
<feature type="domain" description="YHYH" evidence="1">
    <location>
        <begin position="590"/>
        <end position="661"/>
    </location>
</feature>
<dbReference type="Pfam" id="PF14240">
    <property type="entry name" value="YHYH"/>
    <property type="match status" value="1"/>
</dbReference>
<gene>
    <name evidence="2" type="ORF">1_111</name>
</gene>
<evidence type="ECO:0000259" key="1">
    <source>
        <dbReference type="Pfam" id="PF14240"/>
    </source>
</evidence>
<sequence>MAQISTITELTFDTNSKTYFDSNILIGNGTYIFKNINKKYPIAIVSSDINNIQFIGNSHFLYFDKNGKPLNYFVDGKTINFYFGKVSLKVLGKFESIGGYYIYDEENDKVIFNSFTLEFDNTNNNGSTKNDYLDYFLYTENENGILYNYNLFLEGNSSNGIKIDGYDKYSLSNKDLYSYVRTYIDFDKNNYLYVGSNNVPNYFPQLDDNNLIIGKWKDYFNLIGLEAEAINYGIDEQNYGYKSFNLYTYGKPFKIPSNPIYVNQKNIPINYIPKDTNIQKESFWYKNNSNWQEIMVDKKYDNTFLNDKEILTPIGNIGVMINGISIYNHINFYNNINEELLKNFDSFTINRILNKTNDSIFLYNTVNVKNFDNHGGTIDKNNNYNYNKYPVGLEAMIKLGTYNSYFIDESNVEIEQKVFYLNGDTNGIYYLNISNDSFYDSDKRIQYNFSLEEQTDTTYDYKNCDIEMFMVGKSTYNVSYNSTLIIKISNLPENEVKYNLKIGTITYELSFKNKETTDTNEANSIYYLKYIDAETIHFYVPENFLNSSFIYKGYLNKINSKDLIENEIILYMKTMLKLAEANSDNLDTFHSPLLGWAFDGFPIYGQIGYKDTDNKDALKLLKSSYNTQYQYVQGSGDLDLCNGIFCPTPEFPEGIYHYVCTLCLDDENEITFKTYIDGKKSLYAYPYIIGAYKGVPEISNFDFEKTNSYFKNNYSSDSSNGIYTYSKNNNSSNNLTYSISNTEEEKTGNMINQSSLELNNQTNYDINFRSLKSINDKYNGEDIQSINVSQDENYIELKQGSKPYIWNFTGSELNNDYFGKTNNNYGNTLNNLIGDNDSYLKAYGSVSKYKYLDEPNLGNTVIYYISNNDVYVQKTYDNKPILGIVVNIDDNNNICYVCTNGLCEINNISGTLSANDLLKSNNDGTISKIDNDDNNTQYLIGTYIGSNNDKHLINIQPSILVF</sequence>
<accession>A0A5B8IDC5</accession>
<dbReference type="InterPro" id="IPR025924">
    <property type="entry name" value="YHYH_dom"/>
</dbReference>
<evidence type="ECO:0000313" key="2">
    <source>
        <dbReference type="EMBL" id="QDY51726.1"/>
    </source>
</evidence>
<reference evidence="2" key="1">
    <citation type="submission" date="2018-11" db="EMBL/GenBank/DDBJ databases">
        <title>A distinct lineage of giant viruses engineers rhodopsin photosystems in predatory marine eukaryotes.</title>
        <authorList>
            <person name="Needham D.M."/>
            <person name="Yoshizawa S."/>
            <person name="Hosaka T."/>
            <person name="Poirier C."/>
            <person name="Choi C.-J."/>
            <person name="Hehenberger E."/>
            <person name="Irwin N.A.T."/>
            <person name="Wilken S."/>
            <person name="Yung C.-M."/>
            <person name="Bachy C."/>
            <person name="Kurihara R."/>
            <person name="Nakajima Y."/>
            <person name="Kojima K."/>
            <person name="Kimura-Someya T."/>
            <person name="Leonard G."/>
            <person name="Malmstrom R.R."/>
            <person name="Mende D."/>
            <person name="Olson D.K."/>
            <person name="Sudo Y."/>
            <person name="Sudek S."/>
            <person name="Richards T.A."/>
            <person name="DeLong E.F."/>
            <person name="Keeling P.J."/>
            <person name="Santoro A.E."/>
            <person name="Shirouzu M."/>
            <person name="Iwasaki W."/>
            <person name="Worden A.Z."/>
        </authorList>
    </citation>
    <scope>NUCLEOTIDE SEQUENCE</scope>
</reference>
<organism evidence="2">
    <name type="scientific">Mimiviridae sp. ChoanoV1</name>
    <dbReference type="NCBI Taxonomy" id="2596887"/>
    <lineage>
        <taxon>Viruses</taxon>
        <taxon>Varidnaviria</taxon>
        <taxon>Bamfordvirae</taxon>
        <taxon>Nucleocytoviricota</taxon>
        <taxon>Megaviricetes</taxon>
        <taxon>Imitervirales</taxon>
        <taxon>Schizomimiviridae</taxon>
    </lineage>
</organism>